<keyword evidence="1" id="KW-0472">Membrane</keyword>
<name>A0A1W1BXB6_9ZZZZ</name>
<sequence length="64" mass="7152">MDFNKIRKVCRVVRIIVGLALIVTGIITGIKWFYLGLLPLIAGIANFCPLCIFSKKCDLPQKSE</sequence>
<feature type="domain" description="Inner membrane protein YgaP-like transmembrane" evidence="2">
    <location>
        <begin position="11"/>
        <end position="52"/>
    </location>
</feature>
<protein>
    <recommendedName>
        <fullName evidence="2">Inner membrane protein YgaP-like transmembrane domain-containing protein</fullName>
    </recommendedName>
</protein>
<gene>
    <name evidence="3" type="ORF">MNB_SM-5-132</name>
</gene>
<dbReference type="AlphaFoldDB" id="A0A1W1BXB6"/>
<evidence type="ECO:0000259" key="2">
    <source>
        <dbReference type="Pfam" id="PF11127"/>
    </source>
</evidence>
<keyword evidence="1" id="KW-1133">Transmembrane helix</keyword>
<evidence type="ECO:0000313" key="3">
    <source>
        <dbReference type="EMBL" id="SFV58092.1"/>
    </source>
</evidence>
<organism evidence="3">
    <name type="scientific">hydrothermal vent metagenome</name>
    <dbReference type="NCBI Taxonomy" id="652676"/>
    <lineage>
        <taxon>unclassified sequences</taxon>
        <taxon>metagenomes</taxon>
        <taxon>ecological metagenomes</taxon>
    </lineage>
</organism>
<dbReference type="EMBL" id="FPHH01000048">
    <property type="protein sequence ID" value="SFV58092.1"/>
    <property type="molecule type" value="Genomic_DNA"/>
</dbReference>
<keyword evidence="1" id="KW-0812">Transmembrane</keyword>
<evidence type="ECO:0000256" key="1">
    <source>
        <dbReference type="SAM" id="Phobius"/>
    </source>
</evidence>
<dbReference type="Pfam" id="PF11127">
    <property type="entry name" value="YgaP-like_TM"/>
    <property type="match status" value="1"/>
</dbReference>
<proteinExistence type="predicted"/>
<accession>A0A1W1BXB6</accession>
<feature type="transmembrane region" description="Helical" evidence="1">
    <location>
        <begin position="36"/>
        <end position="53"/>
    </location>
</feature>
<reference evidence="3" key="1">
    <citation type="submission" date="2016-10" db="EMBL/GenBank/DDBJ databases">
        <authorList>
            <person name="de Groot N.N."/>
        </authorList>
    </citation>
    <scope>NUCLEOTIDE SEQUENCE</scope>
</reference>
<dbReference type="InterPro" id="IPR021309">
    <property type="entry name" value="YgaP-like_TM"/>
</dbReference>
<feature type="transmembrane region" description="Helical" evidence="1">
    <location>
        <begin position="12"/>
        <end position="30"/>
    </location>
</feature>